<dbReference type="InterPro" id="IPR036397">
    <property type="entry name" value="RNaseH_sf"/>
</dbReference>
<evidence type="ECO:0000313" key="1">
    <source>
        <dbReference type="EMBL" id="JAT85151.1"/>
    </source>
</evidence>
<dbReference type="AlphaFoldDB" id="A0A1E1WE67"/>
<proteinExistence type="predicted"/>
<dbReference type="Gene3D" id="3.30.420.10">
    <property type="entry name" value="Ribonuclease H-like superfamily/Ribonuclease H"/>
    <property type="match status" value="1"/>
</dbReference>
<gene>
    <name evidence="1" type="ORF">g.17499</name>
</gene>
<accession>A0A1E1WE67</accession>
<feature type="non-terminal residue" evidence="1">
    <location>
        <position position="1"/>
    </location>
</feature>
<reference evidence="1" key="1">
    <citation type="submission" date="2015-09" db="EMBL/GenBank/DDBJ databases">
        <title>De novo assembly of Pectinophora gossypiella (Pink Bollworm) gut transcriptome.</title>
        <authorList>
            <person name="Tassone E.E."/>
        </authorList>
    </citation>
    <scope>NUCLEOTIDE SEQUENCE</scope>
</reference>
<organism evidence="1">
    <name type="scientific">Pectinophora gossypiella</name>
    <name type="common">Cotton pink bollworm</name>
    <name type="synonym">Depressaria gossypiella</name>
    <dbReference type="NCBI Taxonomy" id="13191"/>
    <lineage>
        <taxon>Eukaryota</taxon>
        <taxon>Metazoa</taxon>
        <taxon>Ecdysozoa</taxon>
        <taxon>Arthropoda</taxon>
        <taxon>Hexapoda</taxon>
        <taxon>Insecta</taxon>
        <taxon>Pterygota</taxon>
        <taxon>Neoptera</taxon>
        <taxon>Endopterygota</taxon>
        <taxon>Lepidoptera</taxon>
        <taxon>Glossata</taxon>
        <taxon>Ditrysia</taxon>
        <taxon>Gelechioidea</taxon>
        <taxon>Gelechiidae</taxon>
        <taxon>Apatetrinae</taxon>
        <taxon>Pectinophora</taxon>
    </lineage>
</organism>
<name>A0A1E1WE67_PECGO</name>
<feature type="non-terminal residue" evidence="1">
    <location>
        <position position="134"/>
    </location>
</feature>
<dbReference type="GO" id="GO:0003676">
    <property type="term" value="F:nucleic acid binding"/>
    <property type="evidence" value="ECO:0007669"/>
    <property type="project" value="InterPro"/>
</dbReference>
<dbReference type="EMBL" id="GDQN01005903">
    <property type="protein sequence ID" value="JAT85151.1"/>
    <property type="molecule type" value="Transcribed_RNA"/>
</dbReference>
<protein>
    <submittedName>
        <fullName evidence="1">Uncharacterized protein</fullName>
    </submittedName>
</protein>
<sequence>GETNWDKELGKIQWGLNNTLNKGIGKTPSEVLFGRSFIHRDENMFSDIFTTTRPSEDINVIRSEVNRHVEKDQMQQKIRFDKHRKSPKVYSKGDLVKIKKQINTNEGQSKKLLPVFSGPYRITKILDNDRYEVS</sequence>